<dbReference type="EC" id="3.-.-.-" evidence="6 7"/>
<sequence length="199" mass="22224">MKLTKVIVGVYAANCYILADEKEGKSVVIDPGDDVKDIIDAIDASKTKVEYILLTHGHADHTSAAEEIRNKYNAPIAISREDYNMMKSRELMYGKLIDEVDIYIEDNQVFEFGNIKLKALYTPGHTPGGVSFLGENMVFTGDTLFKRSVGRTDFTGGDFNAIIDSIKNRLMTLPDEMVVFPGHGSKTSIKEEKMYNPFL</sequence>
<dbReference type="InterPro" id="IPR036866">
    <property type="entry name" value="RibonucZ/Hydroxyglut_hydro"/>
</dbReference>
<accession>A0A166U5Y0</accession>
<dbReference type="Proteomes" id="UP000077384">
    <property type="component" value="Unassembled WGS sequence"/>
</dbReference>
<dbReference type="InterPro" id="IPR051453">
    <property type="entry name" value="MBL_Glyoxalase_II"/>
</dbReference>
<keyword evidence="9" id="KW-1185">Reference proteome</keyword>
<keyword evidence="4" id="KW-0862">Zinc</keyword>
<dbReference type="PANTHER" id="PTHR46233">
    <property type="entry name" value="HYDROXYACYLGLUTATHIONE HYDROLASE GLOC"/>
    <property type="match status" value="1"/>
</dbReference>
<proteinExistence type="predicted"/>
<evidence type="ECO:0000259" key="5">
    <source>
        <dbReference type="SMART" id="SM00849"/>
    </source>
</evidence>
<reference evidence="6 8" key="1">
    <citation type="journal article" date="2015" name="Biotechnol. Bioeng.">
        <title>Genome sequence and phenotypic characterization of Caulobacter segnis.</title>
        <authorList>
            <person name="Patel S."/>
            <person name="Fletcher B."/>
            <person name="Scott D.C."/>
            <person name="Ely B."/>
        </authorList>
    </citation>
    <scope>NUCLEOTIDE SEQUENCE [LARGE SCALE GENOMIC DNA]</scope>
    <source>
        <strain evidence="6 8">PS02</strain>
    </source>
</reference>
<dbReference type="CDD" id="cd06262">
    <property type="entry name" value="metallo-hydrolase-like_MBL-fold"/>
    <property type="match status" value="1"/>
</dbReference>
<evidence type="ECO:0000313" key="9">
    <source>
        <dbReference type="Proteomes" id="UP000093694"/>
    </source>
</evidence>
<evidence type="ECO:0000256" key="2">
    <source>
        <dbReference type="ARBA" id="ARBA00022723"/>
    </source>
</evidence>
<evidence type="ECO:0000256" key="3">
    <source>
        <dbReference type="ARBA" id="ARBA00022801"/>
    </source>
</evidence>
<comment type="caution">
    <text evidence="6">The sequence shown here is derived from an EMBL/GenBank/DDBJ whole genome shotgun (WGS) entry which is preliminary data.</text>
</comment>
<keyword evidence="2" id="KW-0479">Metal-binding</keyword>
<reference evidence="7 9" key="2">
    <citation type="journal article" date="2016" name="Front. Microbiol.">
        <title>Industrial Acetogenic Biocatalysts: A Comparative Metabolic and Genomic Analysis.</title>
        <authorList>
            <person name="Bengelsdorf F."/>
            <person name="Poehlein A."/>
            <person name="Sonja S."/>
            <person name="Erz C."/>
            <person name="Hummel T."/>
            <person name="Hoffmeister S."/>
            <person name="Daniel R."/>
            <person name="Durre P."/>
        </authorList>
    </citation>
    <scope>NUCLEOTIDE SEQUENCE [LARGE SCALE GENOMIC DNA]</scope>
    <source>
        <strain evidence="7 9">PTA-10522</strain>
    </source>
</reference>
<dbReference type="Pfam" id="PF00753">
    <property type="entry name" value="Lactamase_B"/>
    <property type="match status" value="1"/>
</dbReference>
<dbReference type="GO" id="GO:0046872">
    <property type="term" value="F:metal ion binding"/>
    <property type="evidence" value="ECO:0007669"/>
    <property type="project" value="UniProtKB-KW"/>
</dbReference>
<dbReference type="PATRIC" id="fig|1705578.3.peg.1637"/>
<protein>
    <submittedName>
        <fullName evidence="6 7">Metallo-hydrolase</fullName>
        <ecNumber evidence="6 7">3.-.-.-</ecNumber>
    </submittedName>
</protein>
<evidence type="ECO:0000313" key="8">
    <source>
        <dbReference type="Proteomes" id="UP000077384"/>
    </source>
</evidence>
<evidence type="ECO:0000256" key="1">
    <source>
        <dbReference type="ARBA" id="ARBA00001947"/>
    </source>
</evidence>
<keyword evidence="3 6" id="KW-0378">Hydrolase</keyword>
<dbReference type="PANTHER" id="PTHR46233:SF3">
    <property type="entry name" value="HYDROXYACYLGLUTATHIONE HYDROLASE GLOC"/>
    <property type="match status" value="1"/>
</dbReference>
<dbReference type="SUPFAM" id="SSF56281">
    <property type="entry name" value="Metallo-hydrolase/oxidoreductase"/>
    <property type="match status" value="1"/>
</dbReference>
<dbReference type="EMBL" id="LROR01000027">
    <property type="protein sequence ID" value="OBR97289.1"/>
    <property type="molecule type" value="Genomic_DNA"/>
</dbReference>
<dbReference type="AlphaFoldDB" id="A0A166U5Y0"/>
<feature type="domain" description="Metallo-beta-lactamase" evidence="5">
    <location>
        <begin position="12"/>
        <end position="183"/>
    </location>
</feature>
<dbReference type="Proteomes" id="UP000093694">
    <property type="component" value="Unassembled WGS sequence"/>
</dbReference>
<dbReference type="RefSeq" id="WP_063600059.1">
    <property type="nucleotide sequence ID" value="NZ_LITQ01000002.1"/>
</dbReference>
<dbReference type="Gene3D" id="3.60.15.10">
    <property type="entry name" value="Ribonuclease Z/Hydroxyacylglutathione hydrolase-like"/>
    <property type="match status" value="1"/>
</dbReference>
<evidence type="ECO:0000256" key="4">
    <source>
        <dbReference type="ARBA" id="ARBA00022833"/>
    </source>
</evidence>
<organism evidence="6 8">
    <name type="scientific">Clostridium coskatii</name>
    <dbReference type="NCBI Taxonomy" id="1705578"/>
    <lineage>
        <taxon>Bacteria</taxon>
        <taxon>Bacillati</taxon>
        <taxon>Bacillota</taxon>
        <taxon>Clostridia</taxon>
        <taxon>Eubacteriales</taxon>
        <taxon>Clostridiaceae</taxon>
        <taxon>Clostridium</taxon>
    </lineage>
</organism>
<evidence type="ECO:0000313" key="6">
    <source>
        <dbReference type="EMBL" id="OAA94603.1"/>
    </source>
</evidence>
<evidence type="ECO:0000313" key="7">
    <source>
        <dbReference type="EMBL" id="OBR97289.1"/>
    </source>
</evidence>
<gene>
    <name evidence="7" type="ORF">CLCOS_04600</name>
    <name evidence="6" type="ORF">WX73_02314</name>
</gene>
<dbReference type="SMART" id="SM00849">
    <property type="entry name" value="Lactamase_B"/>
    <property type="match status" value="1"/>
</dbReference>
<comment type="cofactor">
    <cofactor evidence="1">
        <name>Zn(2+)</name>
        <dbReference type="ChEBI" id="CHEBI:29105"/>
    </cofactor>
</comment>
<name>A0A166U5Y0_9CLOT</name>
<dbReference type="InterPro" id="IPR001279">
    <property type="entry name" value="Metallo-B-lactamas"/>
</dbReference>
<dbReference type="GO" id="GO:0016787">
    <property type="term" value="F:hydrolase activity"/>
    <property type="evidence" value="ECO:0007669"/>
    <property type="project" value="UniProtKB-KW"/>
</dbReference>
<dbReference type="EMBL" id="LITQ01000002">
    <property type="protein sequence ID" value="OAA94603.1"/>
    <property type="molecule type" value="Genomic_DNA"/>
</dbReference>